<dbReference type="OrthoDB" id="3735901at2"/>
<dbReference type="KEGG" id="acij:JS278_00248"/>
<proteinExistence type="predicted"/>
<organism evidence="1 2">
    <name type="scientific">Acidipropionibacterium virtanenii</name>
    <dbReference type="NCBI Taxonomy" id="2057246"/>
    <lineage>
        <taxon>Bacteria</taxon>
        <taxon>Bacillati</taxon>
        <taxon>Actinomycetota</taxon>
        <taxon>Actinomycetes</taxon>
        <taxon>Propionibacteriales</taxon>
        <taxon>Propionibacteriaceae</taxon>
        <taxon>Acidipropionibacterium</taxon>
    </lineage>
</organism>
<dbReference type="EMBL" id="CP025198">
    <property type="protein sequence ID" value="AXE37445.1"/>
    <property type="molecule type" value="Genomic_DNA"/>
</dbReference>
<dbReference type="RefSeq" id="WP_114043599.1">
    <property type="nucleotide sequence ID" value="NZ_CP025198.1"/>
</dbReference>
<sequence length="205" mass="23016">MREFVALEARRNRGWPWPEKSFGLDPMFGAGGWCHACGIPQGPQTGFLTLQRRNLTPVGAWVPYWNYDALCVDAGLADTLRGRFSLDLRPVAWPATPAGDAWQIVIPTVGRAWYDPEDLRRQTIARHRRTGARCPVCGTWKWLPLAPELLPPLHITPPLADVDIAASPEWFGDGLEAFRQILVRRQLAEIIAAASPRDFLIREVT</sequence>
<evidence type="ECO:0000313" key="1">
    <source>
        <dbReference type="EMBL" id="AXE37445.1"/>
    </source>
</evidence>
<protein>
    <submittedName>
        <fullName evidence="1">Uncharacterized protein</fullName>
    </submittedName>
</protein>
<accession>A0A344UQ97</accession>
<dbReference type="AlphaFoldDB" id="A0A344UQ97"/>
<reference evidence="1 2" key="1">
    <citation type="submission" date="2017-12" db="EMBL/GenBank/DDBJ databases">
        <title>The whole genome sequence of the Acidipropionibacterium virtanenii sp. nov. type strain JS278.</title>
        <authorList>
            <person name="Laine P."/>
            <person name="Deptula P."/>
            <person name="Varmanen P."/>
            <person name="Auvinen P."/>
        </authorList>
    </citation>
    <scope>NUCLEOTIDE SEQUENCE [LARGE SCALE GENOMIC DNA]</scope>
    <source>
        <strain evidence="1 2">JS278</strain>
    </source>
</reference>
<gene>
    <name evidence="1" type="ORF">JS278_00248</name>
</gene>
<dbReference type="Proteomes" id="UP000251995">
    <property type="component" value="Chromosome"/>
</dbReference>
<evidence type="ECO:0000313" key="2">
    <source>
        <dbReference type="Proteomes" id="UP000251995"/>
    </source>
</evidence>
<name>A0A344UQ97_9ACTN</name>
<keyword evidence="2" id="KW-1185">Reference proteome</keyword>